<accession>A0AA35R1X8</accession>
<evidence type="ECO:0000313" key="2">
    <source>
        <dbReference type="Proteomes" id="UP001174909"/>
    </source>
</evidence>
<reference evidence="1" key="1">
    <citation type="submission" date="2023-03" db="EMBL/GenBank/DDBJ databases">
        <authorList>
            <person name="Steffen K."/>
            <person name="Cardenas P."/>
        </authorList>
    </citation>
    <scope>NUCLEOTIDE SEQUENCE</scope>
</reference>
<feature type="non-terminal residue" evidence="1">
    <location>
        <position position="109"/>
    </location>
</feature>
<gene>
    <name evidence="1" type="ORF">GBAR_LOCUS2642</name>
</gene>
<name>A0AA35R1X8_GEOBA</name>
<proteinExistence type="predicted"/>
<protein>
    <submittedName>
        <fullName evidence="1">Uncharacterized protein</fullName>
    </submittedName>
</protein>
<keyword evidence="2" id="KW-1185">Reference proteome</keyword>
<comment type="caution">
    <text evidence="1">The sequence shown here is derived from an EMBL/GenBank/DDBJ whole genome shotgun (WGS) entry which is preliminary data.</text>
</comment>
<feature type="non-terminal residue" evidence="1">
    <location>
        <position position="1"/>
    </location>
</feature>
<dbReference type="Proteomes" id="UP001174909">
    <property type="component" value="Unassembled WGS sequence"/>
</dbReference>
<dbReference type="AlphaFoldDB" id="A0AA35R1X8"/>
<dbReference type="EMBL" id="CASHTH010000363">
    <property type="protein sequence ID" value="CAI7999196.1"/>
    <property type="molecule type" value="Genomic_DNA"/>
</dbReference>
<evidence type="ECO:0000313" key="1">
    <source>
        <dbReference type="EMBL" id="CAI7999196.1"/>
    </source>
</evidence>
<sequence>TKVDLIHIFCGQVYKNGAHGFHARPGNKDPASAVTKADNLEKAAASDKDFAVYKKPQIYDTSGAADKLVEKHGKSGIWPTSLTLEKTTEYISSLEKKCSPPDGKSACVK</sequence>
<organism evidence="1 2">
    <name type="scientific">Geodia barretti</name>
    <name type="common">Barrett's horny sponge</name>
    <dbReference type="NCBI Taxonomy" id="519541"/>
    <lineage>
        <taxon>Eukaryota</taxon>
        <taxon>Metazoa</taxon>
        <taxon>Porifera</taxon>
        <taxon>Demospongiae</taxon>
        <taxon>Heteroscleromorpha</taxon>
        <taxon>Tetractinellida</taxon>
        <taxon>Astrophorina</taxon>
        <taxon>Geodiidae</taxon>
        <taxon>Geodia</taxon>
    </lineage>
</organism>